<sequence length="384" mass="43739">MQWDQFQATYPDIAGLLPQNFMATADDENLLRRAIKHDRTGYLTTLDTLARKTPAKEIRKNPLRLTSKTNFKSFYVEMKAYVALKHWVFAPHPADIRGTEGEPDYEFNIGELDIEVASRTAWDKVDTVRVVLEDKLENTPYTAIVTLKDNFIKIPYTGGEIAHNEQVVDNIVNKVDDLNPSNLPSSISNNGFIIEFEQTGGGGSIFTWESAEEIPLDPHDSIVDQLKDKVKKQRGKRPLLLFYDADVSFLEREDMQRLVHGTKSAGPNETVSDTVYQHRSIWGNYLRGQGYIPDSGKTTYLKQVKPDDPKYDLKHVGDSCICNGDEGLFADSMFDRVAGILFIDKPGYGHFLPNFYSQKLDFYPLYQCISQNMKTRSNQFKDLL</sequence>
<dbReference type="KEGG" id="haad:MW046_13935"/>
<organism evidence="1 2">
    <name type="scientific">Halocatena salina</name>
    <dbReference type="NCBI Taxonomy" id="2934340"/>
    <lineage>
        <taxon>Archaea</taxon>
        <taxon>Methanobacteriati</taxon>
        <taxon>Methanobacteriota</taxon>
        <taxon>Stenosarchaea group</taxon>
        <taxon>Halobacteria</taxon>
        <taxon>Halobacteriales</taxon>
        <taxon>Natronomonadaceae</taxon>
        <taxon>Halocatena</taxon>
    </lineage>
</organism>
<dbReference type="Proteomes" id="UP000831768">
    <property type="component" value="Plasmid unnamed1"/>
</dbReference>
<name>A0A8U0A6N8_9EURY</name>
<keyword evidence="2" id="KW-1185">Reference proteome</keyword>
<gene>
    <name evidence="1" type="ORF">MW046_13935</name>
</gene>
<accession>A0A8U0A6N8</accession>
<protein>
    <submittedName>
        <fullName evidence="1">Uncharacterized protein</fullName>
    </submittedName>
</protein>
<proteinExistence type="predicted"/>
<reference evidence="1" key="1">
    <citation type="submission" date="2022-04" db="EMBL/GenBank/DDBJ databases">
        <title>Halocatena sp. nov., isolated from a salt lake.</title>
        <authorList>
            <person name="Cui H.-L."/>
        </authorList>
    </citation>
    <scope>NUCLEOTIDE SEQUENCE</scope>
    <source>
        <strain evidence="1">AD-1</strain>
        <plasmid evidence="1">unnamed1</plasmid>
    </source>
</reference>
<dbReference type="AlphaFoldDB" id="A0A8U0A6N8"/>
<evidence type="ECO:0000313" key="1">
    <source>
        <dbReference type="EMBL" id="UPM44526.1"/>
    </source>
</evidence>
<evidence type="ECO:0000313" key="2">
    <source>
        <dbReference type="Proteomes" id="UP000831768"/>
    </source>
</evidence>
<geneLocation type="plasmid" evidence="1 2">
    <name>unnamed1</name>
</geneLocation>
<dbReference type="GeneID" id="71929168"/>
<dbReference type="EMBL" id="CP096020">
    <property type="protein sequence ID" value="UPM44526.1"/>
    <property type="molecule type" value="Genomic_DNA"/>
</dbReference>
<dbReference type="RefSeq" id="WP_247995180.1">
    <property type="nucleotide sequence ID" value="NZ_CP096020.1"/>
</dbReference>
<keyword evidence="1" id="KW-0614">Plasmid</keyword>